<name>A0AAW1RQ38_9CHLO</name>
<evidence type="ECO:0000313" key="1">
    <source>
        <dbReference type="EMBL" id="KAK9835745.1"/>
    </source>
</evidence>
<dbReference type="AlphaFoldDB" id="A0AAW1RQ38"/>
<comment type="caution">
    <text evidence="1">The sequence shown here is derived from an EMBL/GenBank/DDBJ whole genome shotgun (WGS) entry which is preliminary data.</text>
</comment>
<dbReference type="Proteomes" id="UP001438707">
    <property type="component" value="Unassembled WGS sequence"/>
</dbReference>
<organism evidence="1 2">
    <name type="scientific">Apatococcus lobatus</name>
    <dbReference type="NCBI Taxonomy" id="904363"/>
    <lineage>
        <taxon>Eukaryota</taxon>
        <taxon>Viridiplantae</taxon>
        <taxon>Chlorophyta</taxon>
        <taxon>core chlorophytes</taxon>
        <taxon>Trebouxiophyceae</taxon>
        <taxon>Chlorellales</taxon>
        <taxon>Chlorellaceae</taxon>
        <taxon>Apatococcus</taxon>
    </lineage>
</organism>
<protein>
    <submittedName>
        <fullName evidence="1">Uncharacterized protein</fullName>
    </submittedName>
</protein>
<reference evidence="1 2" key="1">
    <citation type="journal article" date="2024" name="Nat. Commun.">
        <title>Phylogenomics reveals the evolutionary origins of lichenization in chlorophyte algae.</title>
        <authorList>
            <person name="Puginier C."/>
            <person name="Libourel C."/>
            <person name="Otte J."/>
            <person name="Skaloud P."/>
            <person name="Haon M."/>
            <person name="Grisel S."/>
            <person name="Petersen M."/>
            <person name="Berrin J.G."/>
            <person name="Delaux P.M."/>
            <person name="Dal Grande F."/>
            <person name="Keller J."/>
        </authorList>
    </citation>
    <scope>NUCLEOTIDE SEQUENCE [LARGE SCALE GENOMIC DNA]</scope>
    <source>
        <strain evidence="1 2">SAG 2145</strain>
    </source>
</reference>
<gene>
    <name evidence="1" type="ORF">WJX74_007222</name>
</gene>
<sequence length="407" mass="45105">MVQYLPLADQHQQSRLLLMQLLAAYPMTPQDEDPDTAKVSTAFVDLSLLQEVHLVKKRKHDAEAQADPDNGAAPAICWSYSKMEMLGCLRHMQTEMSHYERELAALVGETAMRASTWQELMSRCDASVLQRLARSFLHPWTGPLSFPQRAVAVQIRRARTWKLPALPLKPISFHSVAGSTIPDIIEGRLAGDFTKKCQVCPSAQHAITARRLFAEEMDPGAGFVELEGKPSHPALDILPLELWDIVAAHVVDPVSTKGLEYVPTAARALARLSCTCAPLYEAAAAAWACLGSHLAPVLRTAVLTSAGSQSSWDEVLIGRFLCTELKPFCYEMPITSICERTGYGAKKALNEEWTRDKLIERRVCFRTRGHLCMRCMQYATEGCINHACPSCCAQAPNRCFAHSRSGR</sequence>
<accession>A0AAW1RQ38</accession>
<evidence type="ECO:0000313" key="2">
    <source>
        <dbReference type="Proteomes" id="UP001438707"/>
    </source>
</evidence>
<dbReference type="EMBL" id="JALJOS010000008">
    <property type="protein sequence ID" value="KAK9835745.1"/>
    <property type="molecule type" value="Genomic_DNA"/>
</dbReference>
<keyword evidence="2" id="KW-1185">Reference proteome</keyword>
<proteinExistence type="predicted"/>